<dbReference type="SFLD" id="SFLDS00003">
    <property type="entry name" value="Haloacid_Dehalogenase"/>
    <property type="match status" value="1"/>
</dbReference>
<sequence length="216" mass="24364">MKAIIFDFDGTIIDTESVWYEQSKKLLLEQYEFELELEVFARFIGTHEDGINVYYKKSVGESFDIKQFNQQLNERVNEHVQAISAREGFSTLFEKAKEIGLKIGLATSSGQQWIEPFLARFGILNQFDAICTRDEVSRVKPDPELYELALKKLRVDPSEAVAIEDSVNGSLSALGAGLSCIVIPNPVTSHSSFHADTIKHQDFKSVLEEIITLTNK</sequence>
<dbReference type="InterPro" id="IPR036412">
    <property type="entry name" value="HAD-like_sf"/>
</dbReference>
<dbReference type="NCBIfam" id="TIGR01509">
    <property type="entry name" value="HAD-SF-IA-v3"/>
    <property type="match status" value="1"/>
</dbReference>
<dbReference type="Gene3D" id="1.10.150.240">
    <property type="entry name" value="Putative phosphatase, domain 2"/>
    <property type="match status" value="1"/>
</dbReference>
<dbReference type="SFLD" id="SFLDG01129">
    <property type="entry name" value="C1.5:_HAD__Beta-PGM__Phosphata"/>
    <property type="match status" value="1"/>
</dbReference>
<dbReference type="InterPro" id="IPR006439">
    <property type="entry name" value="HAD-SF_hydro_IA"/>
</dbReference>
<dbReference type="InterPro" id="IPR023214">
    <property type="entry name" value="HAD_sf"/>
</dbReference>
<proteinExistence type="predicted"/>
<keyword evidence="2" id="KW-1185">Reference proteome</keyword>
<keyword evidence="1" id="KW-0378">Hydrolase</keyword>
<dbReference type="InterPro" id="IPR023198">
    <property type="entry name" value="PGP-like_dom2"/>
</dbReference>
<dbReference type="EMBL" id="JARMAB010000009">
    <property type="protein sequence ID" value="MED1202968.1"/>
    <property type="molecule type" value="Genomic_DNA"/>
</dbReference>
<dbReference type="PANTHER" id="PTHR18901">
    <property type="entry name" value="2-DEOXYGLUCOSE-6-PHOSPHATE PHOSPHATASE 2"/>
    <property type="match status" value="1"/>
</dbReference>
<dbReference type="PRINTS" id="PR00413">
    <property type="entry name" value="HADHALOGNASE"/>
</dbReference>
<reference evidence="1 2" key="1">
    <citation type="submission" date="2023-03" db="EMBL/GenBank/DDBJ databases">
        <title>Bacillus Genome Sequencing.</title>
        <authorList>
            <person name="Dunlap C."/>
        </authorList>
    </citation>
    <scope>NUCLEOTIDE SEQUENCE [LARGE SCALE GENOMIC DNA]</scope>
    <source>
        <strain evidence="1 2">B-23453</strain>
    </source>
</reference>
<dbReference type="CDD" id="cd16423">
    <property type="entry name" value="HAD_BPGM-like"/>
    <property type="match status" value="1"/>
</dbReference>
<dbReference type="SUPFAM" id="SSF56784">
    <property type="entry name" value="HAD-like"/>
    <property type="match status" value="1"/>
</dbReference>
<dbReference type="RefSeq" id="WP_066265992.1">
    <property type="nucleotide sequence ID" value="NZ_JARMAB010000009.1"/>
</dbReference>
<comment type="caution">
    <text evidence="1">The sequence shown here is derived from an EMBL/GenBank/DDBJ whole genome shotgun (WGS) entry which is preliminary data.</text>
</comment>
<gene>
    <name evidence="1" type="ORF">P4T90_07645</name>
</gene>
<dbReference type="InterPro" id="IPR041492">
    <property type="entry name" value="HAD_2"/>
</dbReference>
<dbReference type="GO" id="GO:0016787">
    <property type="term" value="F:hydrolase activity"/>
    <property type="evidence" value="ECO:0007669"/>
    <property type="project" value="UniProtKB-KW"/>
</dbReference>
<evidence type="ECO:0000313" key="1">
    <source>
        <dbReference type="EMBL" id="MED1202968.1"/>
    </source>
</evidence>
<name>A0ABU6MEW0_9BACI</name>
<dbReference type="PANTHER" id="PTHR18901:SF38">
    <property type="entry name" value="PSEUDOURIDINE-5'-PHOSPHATASE"/>
    <property type="match status" value="1"/>
</dbReference>
<dbReference type="Gene3D" id="3.40.50.1000">
    <property type="entry name" value="HAD superfamily/HAD-like"/>
    <property type="match status" value="1"/>
</dbReference>
<accession>A0ABU6MEW0</accession>
<dbReference type="SFLD" id="SFLDG01135">
    <property type="entry name" value="C1.5.6:_HAD__Beta-PGM__Phospha"/>
    <property type="match status" value="1"/>
</dbReference>
<dbReference type="Pfam" id="PF13419">
    <property type="entry name" value="HAD_2"/>
    <property type="match status" value="1"/>
</dbReference>
<dbReference type="Proteomes" id="UP001341444">
    <property type="component" value="Unassembled WGS sequence"/>
</dbReference>
<evidence type="ECO:0000313" key="2">
    <source>
        <dbReference type="Proteomes" id="UP001341444"/>
    </source>
</evidence>
<organism evidence="1 2">
    <name type="scientific">Heyndrickxia acidicola</name>
    <dbReference type="NCBI Taxonomy" id="209389"/>
    <lineage>
        <taxon>Bacteria</taxon>
        <taxon>Bacillati</taxon>
        <taxon>Bacillota</taxon>
        <taxon>Bacilli</taxon>
        <taxon>Bacillales</taxon>
        <taxon>Bacillaceae</taxon>
        <taxon>Heyndrickxia</taxon>
    </lineage>
</organism>
<protein>
    <submittedName>
        <fullName evidence="1">HAD family hydrolase</fullName>
    </submittedName>
</protein>